<dbReference type="STRING" id="1429867.A0A0G4PTB4"/>
<reference evidence="3 4" key="1">
    <citation type="journal article" date="2014" name="Nat. Commun.">
        <title>Multiple recent horizontal transfers of a large genomic region in cheese making fungi.</title>
        <authorList>
            <person name="Cheeseman K."/>
            <person name="Ropars J."/>
            <person name="Renault P."/>
            <person name="Dupont J."/>
            <person name="Gouzy J."/>
            <person name="Branca A."/>
            <person name="Abraham A.L."/>
            <person name="Ceppi M."/>
            <person name="Conseiller E."/>
            <person name="Debuchy R."/>
            <person name="Malagnac F."/>
            <person name="Goarin A."/>
            <person name="Silar P."/>
            <person name="Lacoste S."/>
            <person name="Sallet E."/>
            <person name="Bensimon A."/>
            <person name="Giraud T."/>
            <person name="Brygoo Y."/>
        </authorList>
    </citation>
    <scope>NUCLEOTIDE SEQUENCE [LARGE SCALE GENOMIC DNA]</scope>
    <source>
        <strain evidence="4">FM 013</strain>
    </source>
</reference>
<evidence type="ECO:0000313" key="3">
    <source>
        <dbReference type="EMBL" id="CRL29363.1"/>
    </source>
</evidence>
<dbReference type="InterPro" id="IPR046676">
    <property type="entry name" value="DUF6546"/>
</dbReference>
<dbReference type="Proteomes" id="UP000053732">
    <property type="component" value="Unassembled WGS sequence"/>
</dbReference>
<dbReference type="Pfam" id="PF20183">
    <property type="entry name" value="DUF6546"/>
    <property type="match status" value="1"/>
</dbReference>
<sequence>MAGTLPLETLRQIFSYLGGDLAPYAGVCRQWQLAAEQLTFTELHIDSTELEDFRQIALSSHSIRRCFHVRRLYFNVVLPEYSVAARGQYENQNDRDSNNRVFAQATTCLFEILSQWPDSDSHQISLQIYAISPSDLEAETDRTVRHIRLQRCYAFPDDELLHRRYESSYLQLSEVPLPNVKCITSLRVLGYGRYRNIAPGSVSEMVARLPRLDTINADIRERPRRGGPLSESLGDFPGGSCPSSLQHLRLECEASTRYGVASPPLANPAPKSMCLALHRLTQQLKTVELSQIMIDPEFFWPADANDTTPSWPNLTEIHIGYRVSRSGSVEPRRGQQQIPSRRQLNKRLDELYLAAGRAAQYMPRLNSMDIAIVNLPRTWYCFGYDATSGTATWTTSSDYRPSNEVREAWDVAARGHGHAEMYAEFPSTGDYAGP</sequence>
<dbReference type="AlphaFoldDB" id="A0A0G4PTB4"/>
<organism evidence="3 4">
    <name type="scientific">Penicillium camemberti (strain FM 013)</name>
    <dbReference type="NCBI Taxonomy" id="1429867"/>
    <lineage>
        <taxon>Eukaryota</taxon>
        <taxon>Fungi</taxon>
        <taxon>Dikarya</taxon>
        <taxon>Ascomycota</taxon>
        <taxon>Pezizomycotina</taxon>
        <taxon>Eurotiomycetes</taxon>
        <taxon>Eurotiomycetidae</taxon>
        <taxon>Eurotiales</taxon>
        <taxon>Aspergillaceae</taxon>
        <taxon>Penicillium</taxon>
    </lineage>
</organism>
<dbReference type="InterPro" id="IPR001810">
    <property type="entry name" value="F-box_dom"/>
</dbReference>
<dbReference type="EMBL" id="HG793168">
    <property type="protein sequence ID" value="CRL29363.1"/>
    <property type="molecule type" value="Genomic_DNA"/>
</dbReference>
<proteinExistence type="predicted"/>
<protein>
    <submittedName>
        <fullName evidence="3">Str. FM013</fullName>
    </submittedName>
</protein>
<dbReference type="Pfam" id="PF12937">
    <property type="entry name" value="F-box-like"/>
    <property type="match status" value="1"/>
</dbReference>
<gene>
    <name evidence="3" type="ORF">PCAMFM013_S035g000058</name>
</gene>
<keyword evidence="4" id="KW-1185">Reference proteome</keyword>
<evidence type="ECO:0000259" key="1">
    <source>
        <dbReference type="Pfam" id="PF12937"/>
    </source>
</evidence>
<accession>A0A0G4PTB4</accession>
<evidence type="ECO:0000259" key="2">
    <source>
        <dbReference type="Pfam" id="PF20183"/>
    </source>
</evidence>
<evidence type="ECO:0000313" key="4">
    <source>
        <dbReference type="Proteomes" id="UP000053732"/>
    </source>
</evidence>
<name>A0A0G4PTB4_PENC3</name>
<feature type="domain" description="F-box" evidence="1">
    <location>
        <begin position="4"/>
        <end position="36"/>
    </location>
</feature>
<feature type="domain" description="DUF6546" evidence="2">
    <location>
        <begin position="272"/>
        <end position="419"/>
    </location>
</feature>